<dbReference type="EMBL" id="CP001787">
    <property type="protein sequence ID" value="ACX72325.1"/>
    <property type="molecule type" value="Genomic_DNA"/>
</dbReference>
<keyword evidence="1" id="KW-0472">Membrane</keyword>
<organism evidence="2 3">
    <name type="scientific">Methanocaldococcus vulcanius (strain ATCC 700851 / DSM 12094 / M7)</name>
    <name type="common">Methanococcus vulcanius</name>
    <dbReference type="NCBI Taxonomy" id="579137"/>
    <lineage>
        <taxon>Archaea</taxon>
        <taxon>Methanobacteriati</taxon>
        <taxon>Methanobacteriota</taxon>
        <taxon>Methanomada group</taxon>
        <taxon>Methanococci</taxon>
        <taxon>Methanococcales</taxon>
        <taxon>Methanocaldococcaceae</taxon>
        <taxon>Methanocaldococcus</taxon>
    </lineage>
</organism>
<evidence type="ECO:0000313" key="2">
    <source>
        <dbReference type="EMBL" id="ACX72325.1"/>
    </source>
</evidence>
<dbReference type="STRING" id="579137.Metvu_0466"/>
<protein>
    <submittedName>
        <fullName evidence="2">Uncharacterized protein</fullName>
    </submittedName>
</protein>
<sequence length="52" mass="5419">MCTPISVTAMGALPSVGMMLPYILGAAALMLVSAWSFVSSKVENISKVPMSE</sequence>
<dbReference type="Proteomes" id="UP000002063">
    <property type="component" value="Chromosome"/>
</dbReference>
<dbReference type="eggNOG" id="arCOG11308">
    <property type="taxonomic scope" value="Archaea"/>
</dbReference>
<dbReference type="GeneID" id="54763124"/>
<keyword evidence="1" id="KW-0812">Transmembrane</keyword>
<dbReference type="KEGG" id="mvu:Metvu_0466"/>
<feature type="transmembrane region" description="Helical" evidence="1">
    <location>
        <begin position="20"/>
        <end position="38"/>
    </location>
</feature>
<reference evidence="2" key="1">
    <citation type="submission" date="2009-10" db="EMBL/GenBank/DDBJ databases">
        <title>Complete sequence of chromosome of Methanocaldococcus vulcanius M7.</title>
        <authorList>
            <consortium name="US DOE Joint Genome Institute"/>
            <person name="Lucas S."/>
            <person name="Copeland A."/>
            <person name="Lapidus A."/>
            <person name="Glavina del Rio T."/>
            <person name="Dalin E."/>
            <person name="Tice H."/>
            <person name="Bruce D."/>
            <person name="Goodwin L."/>
            <person name="Pitluck S."/>
            <person name="Lcollab F.I."/>
            <person name="Brettin T."/>
            <person name="Detter J.C."/>
            <person name="Han C."/>
            <person name="Tapia R."/>
            <person name="Kuske C.R."/>
            <person name="Schmutz J."/>
            <person name="Larimer F."/>
            <person name="Land M."/>
            <person name="Hauser L."/>
            <person name="Kyrpides N."/>
            <person name="Ovchinikova G."/>
            <person name="Sieprawska-Lupa M."/>
            <person name="Whitman W.B."/>
            <person name="Woyke T."/>
        </authorList>
    </citation>
    <scope>NUCLEOTIDE SEQUENCE [LARGE SCALE GENOMIC DNA]</scope>
    <source>
        <strain evidence="2">M7</strain>
    </source>
</reference>
<keyword evidence="3" id="KW-1185">Reference proteome</keyword>
<gene>
    <name evidence="2" type="ordered locus">Metvu_0466</name>
</gene>
<proteinExistence type="predicted"/>
<accession>C9RFH3</accession>
<name>C9RFH3_METVM</name>
<dbReference type="HOGENOM" id="CLU_3075419_0_0_2"/>
<dbReference type="RefSeq" id="WP_015732546.1">
    <property type="nucleotide sequence ID" value="NC_013407.1"/>
</dbReference>
<dbReference type="AlphaFoldDB" id="C9RFH3"/>
<evidence type="ECO:0000256" key="1">
    <source>
        <dbReference type="SAM" id="Phobius"/>
    </source>
</evidence>
<evidence type="ECO:0000313" key="3">
    <source>
        <dbReference type="Proteomes" id="UP000002063"/>
    </source>
</evidence>
<keyword evidence="1" id="KW-1133">Transmembrane helix</keyword>